<accession>A0ABD3DDE0</accession>
<dbReference type="InterPro" id="IPR036852">
    <property type="entry name" value="Peptidase_S8/S53_dom_sf"/>
</dbReference>
<dbReference type="InterPro" id="IPR015500">
    <property type="entry name" value="Peptidase_S8_subtilisin-rel"/>
</dbReference>
<dbReference type="PRINTS" id="PR00723">
    <property type="entry name" value="SUBTILISIN"/>
</dbReference>
<name>A0ABD3DDE0_9LAMI</name>
<dbReference type="Gene3D" id="3.50.30.30">
    <property type="match status" value="1"/>
</dbReference>
<keyword evidence="7" id="KW-0325">Glycoprotein</keyword>
<sequence length="752" mass="81287">MIGFNLLLCFNLLFIISFISEANINAEGEYKVYIVYMGGLSTRNGAGINDHAQLLSELMDREKDYVVHTYNKSLLGFAARLSEEEAESIAQRSGVVSVFPDRVSQLQTTRSWDFLKYQGVAYESDDVRRSNNAESTQADTIIGIIDTGIWPEHPSFNDKYMGRIPPRWKGECASGINSTYSFKCNRKLIGARYYTDLDAREPIVTARDYYGHGTHVASIAAGMPVSGASYYGLAKGTARGGSRSSRIAMYRVCSPKGECYDSSILKAFDDAIADGVDVLSVSISGSYESLLTDPVAVGAFHAAEKGVTVVCSAGNDGPSPGTLKNDAPWVLTVAASTIDRDFEVDVVLGNHAVIKGGGINFSGLNKSAVYRLVDGLSPKANQTDNLAGTIVLCNVSSKCIEHVIDNQGVLGMIVMDDDFRQSPEDDAKYFNLDSFAIVTMKDGARILSYINSTRKPLATILSTRVIPNNYKPAPVVAYFSSRGPTKRHVNLLKPDIAAPGVGILGAWRMNDTSLVNPGKEPPLFNIMSGTSQACPHVSGLAANVKSWHPTWTPSAIRSAIMTTALQKNNLHAPITTINGTRATPYDIGAGEISLFGPFWPGLVYETQPSDYVQFLCNMGYNSSAIKSISSTVPSNFSCPSNSSPDLIPDMNYPSIVVSAGLKANGTRTVKRTVTNVGEERSIYIASVEAPSGVRVQVVPKILRFTKAVKKQSFQVIFTPTTTFNGTLFGSIIWSSNNNVKVRSPFAVIISNA</sequence>
<evidence type="ECO:0000256" key="4">
    <source>
        <dbReference type="ARBA" id="ARBA00022729"/>
    </source>
</evidence>
<dbReference type="InterPro" id="IPR034197">
    <property type="entry name" value="Peptidases_S8_3"/>
</dbReference>
<evidence type="ECO:0000256" key="6">
    <source>
        <dbReference type="ARBA" id="ARBA00022825"/>
    </source>
</evidence>
<dbReference type="InterPro" id="IPR022398">
    <property type="entry name" value="Peptidase_S8_His-AS"/>
</dbReference>
<dbReference type="PROSITE" id="PS00138">
    <property type="entry name" value="SUBTILASE_SER"/>
    <property type="match status" value="1"/>
</dbReference>
<evidence type="ECO:0000313" key="15">
    <source>
        <dbReference type="EMBL" id="KAL3639199.1"/>
    </source>
</evidence>
<feature type="domain" description="Subtilisin-like protease fibronectin type-III" evidence="14">
    <location>
        <begin position="649"/>
        <end position="747"/>
    </location>
</feature>
<dbReference type="PROSITE" id="PS51892">
    <property type="entry name" value="SUBTILASE"/>
    <property type="match status" value="1"/>
</dbReference>
<dbReference type="GO" id="GO:0006508">
    <property type="term" value="P:proteolysis"/>
    <property type="evidence" value="ECO:0007669"/>
    <property type="project" value="UniProtKB-KW"/>
</dbReference>
<feature type="chain" id="PRO_5044802262" evidence="11">
    <location>
        <begin position="22"/>
        <end position="752"/>
    </location>
</feature>
<organism evidence="15 16">
    <name type="scientific">Castilleja foliolosa</name>
    <dbReference type="NCBI Taxonomy" id="1961234"/>
    <lineage>
        <taxon>Eukaryota</taxon>
        <taxon>Viridiplantae</taxon>
        <taxon>Streptophyta</taxon>
        <taxon>Embryophyta</taxon>
        <taxon>Tracheophyta</taxon>
        <taxon>Spermatophyta</taxon>
        <taxon>Magnoliopsida</taxon>
        <taxon>eudicotyledons</taxon>
        <taxon>Gunneridae</taxon>
        <taxon>Pentapetalae</taxon>
        <taxon>asterids</taxon>
        <taxon>lamiids</taxon>
        <taxon>Lamiales</taxon>
        <taxon>Orobanchaceae</taxon>
        <taxon>Pedicularideae</taxon>
        <taxon>Castillejinae</taxon>
        <taxon>Castilleja</taxon>
    </lineage>
</organism>
<feature type="signal peptide" evidence="11">
    <location>
        <begin position="1"/>
        <end position="21"/>
    </location>
</feature>
<evidence type="ECO:0000256" key="5">
    <source>
        <dbReference type="ARBA" id="ARBA00022801"/>
    </source>
</evidence>
<dbReference type="Pfam" id="PF17766">
    <property type="entry name" value="fn3_6"/>
    <property type="match status" value="1"/>
</dbReference>
<dbReference type="EMBL" id="JAVIJP010000018">
    <property type="protein sequence ID" value="KAL3639199.1"/>
    <property type="molecule type" value="Genomic_DNA"/>
</dbReference>
<evidence type="ECO:0000259" key="12">
    <source>
        <dbReference type="Pfam" id="PF00082"/>
    </source>
</evidence>
<dbReference type="InterPro" id="IPR037045">
    <property type="entry name" value="S8pro/Inhibitor_I9_sf"/>
</dbReference>
<dbReference type="Pfam" id="PF05922">
    <property type="entry name" value="Inhibitor_I9"/>
    <property type="match status" value="1"/>
</dbReference>
<dbReference type="InterPro" id="IPR041469">
    <property type="entry name" value="Subtilisin-like_FN3"/>
</dbReference>
<keyword evidence="16" id="KW-1185">Reference proteome</keyword>
<dbReference type="PROSITE" id="PS00137">
    <property type="entry name" value="SUBTILASE_HIS"/>
    <property type="match status" value="1"/>
</dbReference>
<dbReference type="PANTHER" id="PTHR10795">
    <property type="entry name" value="PROPROTEIN CONVERTASE SUBTILISIN/KEXIN"/>
    <property type="match status" value="1"/>
</dbReference>
<dbReference type="Pfam" id="PF00082">
    <property type="entry name" value="Peptidase_S8"/>
    <property type="match status" value="1"/>
</dbReference>
<feature type="domain" description="Peptidase S8/S53" evidence="12">
    <location>
        <begin position="139"/>
        <end position="569"/>
    </location>
</feature>
<dbReference type="AlphaFoldDB" id="A0ABD3DDE0"/>
<dbReference type="CDD" id="cd04852">
    <property type="entry name" value="Peptidases_S8_3"/>
    <property type="match status" value="1"/>
</dbReference>
<protein>
    <submittedName>
        <fullName evidence="15">Uncharacterized protein</fullName>
    </submittedName>
</protein>
<comment type="subcellular location">
    <subcellularLocation>
        <location evidence="1">Secreted</location>
    </subcellularLocation>
</comment>
<evidence type="ECO:0000256" key="2">
    <source>
        <dbReference type="ARBA" id="ARBA00011073"/>
    </source>
</evidence>
<keyword evidence="4 11" id="KW-0732">Signal</keyword>
<dbReference type="Gene3D" id="2.60.40.2310">
    <property type="match status" value="1"/>
</dbReference>
<feature type="active site" description="Charge relay system" evidence="8 9">
    <location>
        <position position="212"/>
    </location>
</feature>
<keyword evidence="6 9" id="KW-0720">Serine protease</keyword>
<dbReference type="InterPro" id="IPR045051">
    <property type="entry name" value="SBT"/>
</dbReference>
<dbReference type="CDD" id="cd02120">
    <property type="entry name" value="PA_subtilisin_like"/>
    <property type="match status" value="1"/>
</dbReference>
<evidence type="ECO:0000313" key="16">
    <source>
        <dbReference type="Proteomes" id="UP001632038"/>
    </source>
</evidence>
<evidence type="ECO:0000256" key="11">
    <source>
        <dbReference type="SAM" id="SignalP"/>
    </source>
</evidence>
<gene>
    <name evidence="15" type="ORF">CASFOL_017106</name>
</gene>
<proteinExistence type="inferred from homology"/>
<evidence type="ECO:0000256" key="8">
    <source>
        <dbReference type="PIRSR" id="PIRSR615500-1"/>
    </source>
</evidence>
<dbReference type="GO" id="GO:0005576">
    <property type="term" value="C:extracellular region"/>
    <property type="evidence" value="ECO:0007669"/>
    <property type="project" value="UniProtKB-SubCell"/>
</dbReference>
<keyword evidence="5 9" id="KW-0378">Hydrolase</keyword>
<evidence type="ECO:0000259" key="13">
    <source>
        <dbReference type="Pfam" id="PF05922"/>
    </source>
</evidence>
<dbReference type="SUPFAM" id="SSF52743">
    <property type="entry name" value="Subtilisin-like"/>
    <property type="match status" value="1"/>
</dbReference>
<dbReference type="FunFam" id="3.40.50.200:FF:000006">
    <property type="entry name" value="Subtilisin-like protease SBT1.5"/>
    <property type="match status" value="1"/>
</dbReference>
<evidence type="ECO:0000256" key="9">
    <source>
        <dbReference type="PROSITE-ProRule" id="PRU01240"/>
    </source>
</evidence>
<feature type="domain" description="Inhibitor I9" evidence="13">
    <location>
        <begin position="32"/>
        <end position="106"/>
    </location>
</feature>
<dbReference type="Proteomes" id="UP001632038">
    <property type="component" value="Unassembled WGS sequence"/>
</dbReference>
<evidence type="ECO:0000256" key="3">
    <source>
        <dbReference type="ARBA" id="ARBA00022670"/>
    </source>
</evidence>
<comment type="similarity">
    <text evidence="2 9 10">Belongs to the peptidase S8 family.</text>
</comment>
<evidence type="ECO:0000256" key="10">
    <source>
        <dbReference type="RuleBase" id="RU003355"/>
    </source>
</evidence>
<feature type="active site" description="Charge relay system" evidence="8 9">
    <location>
        <position position="146"/>
    </location>
</feature>
<evidence type="ECO:0000256" key="7">
    <source>
        <dbReference type="ARBA" id="ARBA00023180"/>
    </source>
</evidence>
<reference evidence="16" key="1">
    <citation type="journal article" date="2024" name="IScience">
        <title>Strigolactones Initiate the Formation of Haustorium-like Structures in Castilleja.</title>
        <authorList>
            <person name="Buerger M."/>
            <person name="Peterson D."/>
            <person name="Chory J."/>
        </authorList>
    </citation>
    <scope>NUCLEOTIDE SEQUENCE [LARGE SCALE GENOMIC DNA]</scope>
</reference>
<evidence type="ECO:0000256" key="1">
    <source>
        <dbReference type="ARBA" id="ARBA00004613"/>
    </source>
</evidence>
<evidence type="ECO:0000259" key="14">
    <source>
        <dbReference type="Pfam" id="PF17766"/>
    </source>
</evidence>
<dbReference type="InterPro" id="IPR010259">
    <property type="entry name" value="S8pro/Inhibitor_I9"/>
</dbReference>
<dbReference type="InterPro" id="IPR023828">
    <property type="entry name" value="Peptidase_S8_Ser-AS"/>
</dbReference>
<dbReference type="GO" id="GO:0004252">
    <property type="term" value="F:serine-type endopeptidase activity"/>
    <property type="evidence" value="ECO:0007669"/>
    <property type="project" value="UniProtKB-UniRule"/>
</dbReference>
<keyword evidence="3 9" id="KW-0645">Protease</keyword>
<dbReference type="InterPro" id="IPR023827">
    <property type="entry name" value="Peptidase_S8_Asp-AS"/>
</dbReference>
<comment type="caution">
    <text evidence="15">The sequence shown here is derived from an EMBL/GenBank/DDBJ whole genome shotgun (WGS) entry which is preliminary data.</text>
</comment>
<dbReference type="Gene3D" id="3.30.70.80">
    <property type="entry name" value="Peptidase S8 propeptide/proteinase inhibitor I9"/>
    <property type="match status" value="1"/>
</dbReference>
<dbReference type="InterPro" id="IPR000209">
    <property type="entry name" value="Peptidase_S8/S53_dom"/>
</dbReference>
<dbReference type="PROSITE" id="PS00136">
    <property type="entry name" value="SUBTILASE_ASP"/>
    <property type="match status" value="1"/>
</dbReference>
<feature type="active site" description="Charge relay system" evidence="8 9">
    <location>
        <position position="531"/>
    </location>
</feature>
<dbReference type="Gene3D" id="3.40.50.200">
    <property type="entry name" value="Peptidase S8/S53 domain"/>
    <property type="match status" value="1"/>
</dbReference>